<dbReference type="Proteomes" id="UP000054598">
    <property type="component" value="Unassembled WGS sequence"/>
</dbReference>
<dbReference type="AlphaFoldDB" id="A0A101IXM5"/>
<feature type="domain" description="Aconitase A/isopropylmalate dehydratase small subunit swivel" evidence="4">
    <location>
        <begin position="50"/>
        <end position="103"/>
    </location>
</feature>
<protein>
    <recommendedName>
        <fullName evidence="3">3-isopropylmalate dehydratase small subunit</fullName>
        <ecNumber evidence="3">4.2.1.33</ecNumber>
    </recommendedName>
    <alternativeName>
        <fullName evidence="3">Alpha-IPM isomerase</fullName>
        <shortName evidence="3">IPMI</shortName>
    </alternativeName>
    <alternativeName>
        <fullName evidence="3">Isopropylmalate isomerase</fullName>
    </alternativeName>
</protein>
<keyword evidence="2 3" id="KW-0456">Lyase</keyword>
<keyword evidence="3" id="KW-0100">Branched-chain amino acid biosynthesis</keyword>
<dbReference type="InterPro" id="IPR015928">
    <property type="entry name" value="Aconitase/3IPM_dehydase_swvl"/>
</dbReference>
<dbReference type="HAMAP" id="MF_01032">
    <property type="entry name" value="LeuD_type2"/>
    <property type="match status" value="1"/>
</dbReference>
<sequence>MRIWKFGDDIDTDAIIPGRFLTIYDPAELAKHAFEGTRDEFAREVREGDVVAGGSNFGCGSSREHAPLALLGAGIRVVVAKSFARIFYRNAVNTGLLPLVCPEADEIRDGDAVSVDIAGGFIMVNGKRFAVEPVPGFLKTIVEAGGLVAYAKDLDEVETCSTE</sequence>
<comment type="function">
    <text evidence="3">Catalyzes the isomerization between 2-isopropylmalate and 3-isopropylmalate, via the formation of 2-isopropylmaleate.</text>
</comment>
<keyword evidence="3" id="KW-0432">Leucine biosynthesis</keyword>
<evidence type="ECO:0000256" key="1">
    <source>
        <dbReference type="ARBA" id="ARBA00009869"/>
    </source>
</evidence>
<dbReference type="GO" id="GO:0003861">
    <property type="term" value="F:3-isopropylmalate dehydratase activity"/>
    <property type="evidence" value="ECO:0007669"/>
    <property type="project" value="UniProtKB-UniRule"/>
</dbReference>
<name>A0A101IXM5_9EURY</name>
<dbReference type="InterPro" id="IPR050075">
    <property type="entry name" value="LeuD"/>
</dbReference>
<dbReference type="PATRIC" id="fig|2198.3.peg.322"/>
<dbReference type="Pfam" id="PF00694">
    <property type="entry name" value="Aconitase_C"/>
    <property type="match status" value="1"/>
</dbReference>
<comment type="caution">
    <text evidence="3">Lacks conserved residue(s) required for the propagation of feature annotation.</text>
</comment>
<evidence type="ECO:0000313" key="5">
    <source>
        <dbReference type="EMBL" id="KUL03239.1"/>
    </source>
</evidence>
<accession>A0A101IXM5</accession>
<gene>
    <name evidence="3" type="primary">leuD</name>
    <name evidence="5" type="ORF">XE10_0518</name>
</gene>
<reference evidence="6" key="1">
    <citation type="journal article" date="2015" name="MBio">
        <title>Genome-Resolved Metagenomic Analysis Reveals Roles for Candidate Phyla and Other Microbial Community Members in Biogeochemical Transformations in Oil Reservoirs.</title>
        <authorList>
            <person name="Hu P."/>
            <person name="Tom L."/>
            <person name="Singh A."/>
            <person name="Thomas B.C."/>
            <person name="Baker B.J."/>
            <person name="Piceno Y.M."/>
            <person name="Andersen G.L."/>
            <person name="Banfield J.F."/>
        </authorList>
    </citation>
    <scope>NUCLEOTIDE SEQUENCE [LARGE SCALE GENOMIC DNA]</scope>
</reference>
<organism evidence="5 6">
    <name type="scientific">Methanoculleus marisnigri</name>
    <dbReference type="NCBI Taxonomy" id="2198"/>
    <lineage>
        <taxon>Archaea</taxon>
        <taxon>Methanobacteriati</taxon>
        <taxon>Methanobacteriota</taxon>
        <taxon>Stenosarchaea group</taxon>
        <taxon>Methanomicrobia</taxon>
        <taxon>Methanomicrobiales</taxon>
        <taxon>Methanomicrobiaceae</taxon>
        <taxon>Methanoculleus</taxon>
    </lineage>
</organism>
<comment type="subunit">
    <text evidence="3">Heterodimer of LeuC and LeuD.</text>
</comment>
<evidence type="ECO:0000313" key="6">
    <source>
        <dbReference type="Proteomes" id="UP000054598"/>
    </source>
</evidence>
<evidence type="ECO:0000259" key="4">
    <source>
        <dbReference type="Pfam" id="PF00694"/>
    </source>
</evidence>
<evidence type="ECO:0000256" key="3">
    <source>
        <dbReference type="HAMAP-Rule" id="MF_01032"/>
    </source>
</evidence>
<comment type="catalytic activity">
    <reaction evidence="3">
        <text>(2R,3S)-3-isopropylmalate = (2S)-2-isopropylmalate</text>
        <dbReference type="Rhea" id="RHEA:32287"/>
        <dbReference type="ChEBI" id="CHEBI:1178"/>
        <dbReference type="ChEBI" id="CHEBI:35121"/>
        <dbReference type="EC" id="4.2.1.33"/>
    </reaction>
</comment>
<evidence type="ECO:0000256" key="2">
    <source>
        <dbReference type="ARBA" id="ARBA00023239"/>
    </source>
</evidence>
<comment type="pathway">
    <text evidence="3">Amino-acid biosynthesis; L-leucine biosynthesis; L-leucine from 3-methyl-2-oxobutanoate: step 2/4.</text>
</comment>
<dbReference type="UniPathway" id="UPA00048">
    <property type="reaction ID" value="UER00071"/>
</dbReference>
<dbReference type="PANTHER" id="PTHR43345">
    <property type="entry name" value="3-ISOPROPYLMALATE DEHYDRATASE SMALL SUBUNIT 2-RELATED-RELATED"/>
    <property type="match status" value="1"/>
</dbReference>
<dbReference type="GO" id="GO:0009098">
    <property type="term" value="P:L-leucine biosynthetic process"/>
    <property type="evidence" value="ECO:0007669"/>
    <property type="project" value="UniProtKB-UniRule"/>
</dbReference>
<dbReference type="InterPro" id="IPR011827">
    <property type="entry name" value="LeuD_type2/HacB/DmdB"/>
</dbReference>
<dbReference type="InterPro" id="IPR033940">
    <property type="entry name" value="IPMI_Swivel"/>
</dbReference>
<dbReference type="NCBIfam" id="TIGR02087">
    <property type="entry name" value="LEUD_arch"/>
    <property type="match status" value="1"/>
</dbReference>
<dbReference type="CDD" id="cd01577">
    <property type="entry name" value="IPMI_Swivel"/>
    <property type="match status" value="1"/>
</dbReference>
<dbReference type="Gene3D" id="3.20.19.10">
    <property type="entry name" value="Aconitase, domain 4"/>
    <property type="match status" value="1"/>
</dbReference>
<comment type="similarity">
    <text evidence="1 3">Belongs to the LeuD family. LeuD type 2 subfamily.</text>
</comment>
<dbReference type="PANTHER" id="PTHR43345:SF2">
    <property type="entry name" value="3-ISOPROPYLMALATE DEHYDRATASE SMALL SUBUNIT 1"/>
    <property type="match status" value="1"/>
</dbReference>
<comment type="caution">
    <text evidence="5">The sequence shown here is derived from an EMBL/GenBank/DDBJ whole genome shotgun (WGS) entry which is preliminary data.</text>
</comment>
<keyword evidence="3" id="KW-0028">Amino-acid biosynthesis</keyword>
<proteinExistence type="inferred from homology"/>
<dbReference type="InterPro" id="IPR000573">
    <property type="entry name" value="AconitaseA/IPMdHydase_ssu_swvl"/>
</dbReference>
<dbReference type="SUPFAM" id="SSF52016">
    <property type="entry name" value="LeuD/IlvD-like"/>
    <property type="match status" value="1"/>
</dbReference>
<dbReference type="EMBL" id="LGHE01000038">
    <property type="protein sequence ID" value="KUL03239.1"/>
    <property type="molecule type" value="Genomic_DNA"/>
</dbReference>
<dbReference type="EC" id="4.2.1.33" evidence="3"/>